<dbReference type="Pfam" id="PF13673">
    <property type="entry name" value="Acetyltransf_10"/>
    <property type="match status" value="1"/>
</dbReference>
<dbReference type="InterPro" id="IPR016181">
    <property type="entry name" value="Acyl_CoA_acyltransferase"/>
</dbReference>
<feature type="domain" description="N-acetyltransferase" evidence="3">
    <location>
        <begin position="6"/>
        <end position="151"/>
    </location>
</feature>
<dbReference type="InterPro" id="IPR000182">
    <property type="entry name" value="GNAT_dom"/>
</dbReference>
<protein>
    <submittedName>
        <fullName evidence="4">Acetyltransferase</fullName>
    </submittedName>
</protein>
<organism evidence="4 5">
    <name type="scientific">Affinibrenneria salicis</name>
    <dbReference type="NCBI Taxonomy" id="2590031"/>
    <lineage>
        <taxon>Bacteria</taxon>
        <taxon>Pseudomonadati</taxon>
        <taxon>Pseudomonadota</taxon>
        <taxon>Gammaproteobacteria</taxon>
        <taxon>Enterobacterales</taxon>
        <taxon>Pectobacteriaceae</taxon>
        <taxon>Affinibrenneria</taxon>
    </lineage>
</organism>
<name>A0A5J5FYY3_9GAMM</name>
<dbReference type="EMBL" id="VYKJ01000008">
    <property type="protein sequence ID" value="KAA8998417.1"/>
    <property type="molecule type" value="Genomic_DNA"/>
</dbReference>
<dbReference type="SUPFAM" id="SSF55729">
    <property type="entry name" value="Acyl-CoA N-acyltransferases (Nat)"/>
    <property type="match status" value="1"/>
</dbReference>
<proteinExistence type="predicted"/>
<dbReference type="GO" id="GO:0016747">
    <property type="term" value="F:acyltransferase activity, transferring groups other than amino-acyl groups"/>
    <property type="evidence" value="ECO:0007669"/>
    <property type="project" value="InterPro"/>
</dbReference>
<accession>A0A5J5FYY3</accession>
<sequence>MAEIDIQIRAAAAADSSRLIDIWRGSVRATHGFLTQDDFDQIDAELRERYFPVASLWVATDGRRRPVGFIGLTESHIDTLFIDPAWRGKGVGRRLIAHAIRLRGALTVEVNEQNPQAVAFYQRMGFATARRSALDGAGRPYPLLYMSRPAASASSGAAPVRTGRQP</sequence>
<dbReference type="OrthoDB" id="9789605at2"/>
<dbReference type="AlphaFoldDB" id="A0A5J5FYY3"/>
<keyword evidence="5" id="KW-1185">Reference proteome</keyword>
<dbReference type="PANTHER" id="PTHR43800:SF1">
    <property type="entry name" value="PEPTIDYL-LYSINE N-ACETYLTRANSFERASE YJAB"/>
    <property type="match status" value="1"/>
</dbReference>
<dbReference type="CDD" id="cd04301">
    <property type="entry name" value="NAT_SF"/>
    <property type="match status" value="1"/>
</dbReference>
<dbReference type="Proteomes" id="UP000335415">
    <property type="component" value="Unassembled WGS sequence"/>
</dbReference>
<dbReference type="NCBIfam" id="NF007807">
    <property type="entry name" value="PRK10514.1"/>
    <property type="match status" value="1"/>
</dbReference>
<comment type="caution">
    <text evidence="4">The sequence shown here is derived from an EMBL/GenBank/DDBJ whole genome shotgun (WGS) entry which is preliminary data.</text>
</comment>
<evidence type="ECO:0000313" key="5">
    <source>
        <dbReference type="Proteomes" id="UP000335415"/>
    </source>
</evidence>
<evidence type="ECO:0000313" key="4">
    <source>
        <dbReference type="EMBL" id="KAA8998417.1"/>
    </source>
</evidence>
<evidence type="ECO:0000256" key="1">
    <source>
        <dbReference type="ARBA" id="ARBA00022679"/>
    </source>
</evidence>
<dbReference type="Gene3D" id="3.40.630.30">
    <property type="match status" value="1"/>
</dbReference>
<gene>
    <name evidence="4" type="ORF">FJU30_15540</name>
</gene>
<keyword evidence="1 4" id="KW-0808">Transferase</keyword>
<evidence type="ECO:0000256" key="2">
    <source>
        <dbReference type="ARBA" id="ARBA00023315"/>
    </source>
</evidence>
<dbReference type="RefSeq" id="WP_150435895.1">
    <property type="nucleotide sequence ID" value="NZ_VYKJ01000008.1"/>
</dbReference>
<dbReference type="PROSITE" id="PS51186">
    <property type="entry name" value="GNAT"/>
    <property type="match status" value="1"/>
</dbReference>
<dbReference type="PANTHER" id="PTHR43800">
    <property type="entry name" value="PEPTIDYL-LYSINE N-ACETYLTRANSFERASE YJAB"/>
    <property type="match status" value="1"/>
</dbReference>
<keyword evidence="2" id="KW-0012">Acyltransferase</keyword>
<evidence type="ECO:0000259" key="3">
    <source>
        <dbReference type="PROSITE" id="PS51186"/>
    </source>
</evidence>
<reference evidence="4 5" key="1">
    <citation type="submission" date="2019-09" db="EMBL/GenBank/DDBJ databases">
        <authorList>
            <person name="Li Y."/>
        </authorList>
    </citation>
    <scope>NUCLEOTIDE SEQUENCE [LARGE SCALE GENOMIC DNA]</scope>
    <source>
        <strain evidence="4 5">L3-3HA</strain>
    </source>
</reference>